<dbReference type="PANTHER" id="PTHR43539:SF11">
    <property type="entry name" value="INDOLE-3-PYRUVATE MONOOXYGENASE YUCCA8-RELATED"/>
    <property type="match status" value="1"/>
</dbReference>
<keyword evidence="11" id="KW-1185">Reference proteome</keyword>
<dbReference type="AlphaFoldDB" id="A0AAP0BM70"/>
<dbReference type="SUPFAM" id="SSF51905">
    <property type="entry name" value="FAD/NAD(P)-binding domain"/>
    <property type="match status" value="2"/>
</dbReference>
<dbReference type="PANTHER" id="PTHR43539">
    <property type="entry name" value="FLAVIN-BINDING MONOOXYGENASE-LIKE PROTEIN (AFU_ORTHOLOGUE AFUA_4G09220)"/>
    <property type="match status" value="1"/>
</dbReference>
<dbReference type="EMBL" id="JBBWWQ010000006">
    <property type="protein sequence ID" value="KAK8944473.1"/>
    <property type="molecule type" value="Genomic_DNA"/>
</dbReference>
<keyword evidence="5" id="KW-0521">NADP</keyword>
<evidence type="ECO:0000256" key="2">
    <source>
        <dbReference type="ARBA" id="ARBA00009183"/>
    </source>
</evidence>
<name>A0AAP0BM70_9ASPA</name>
<keyword evidence="3 9" id="KW-0285">Flavoprotein</keyword>
<dbReference type="InterPro" id="IPR050982">
    <property type="entry name" value="Auxin_biosynth/cation_transpt"/>
</dbReference>
<dbReference type="Proteomes" id="UP001418222">
    <property type="component" value="Unassembled WGS sequence"/>
</dbReference>
<dbReference type="FunFam" id="3.50.50.60:FF:000100">
    <property type="entry name" value="Flavin-containing monooxygenase"/>
    <property type="match status" value="1"/>
</dbReference>
<dbReference type="GO" id="GO:0009851">
    <property type="term" value="P:auxin biosynthetic process"/>
    <property type="evidence" value="ECO:0007669"/>
    <property type="project" value="UniProtKB-ARBA"/>
</dbReference>
<protein>
    <recommendedName>
        <fullName evidence="9">Flavin-containing monooxygenase</fullName>
        <ecNumber evidence="9">1.-.-.-</ecNumber>
    </recommendedName>
</protein>
<dbReference type="GO" id="GO:0004499">
    <property type="term" value="F:N,N-dimethylaniline monooxygenase activity"/>
    <property type="evidence" value="ECO:0007669"/>
    <property type="project" value="InterPro"/>
</dbReference>
<evidence type="ECO:0000313" key="10">
    <source>
        <dbReference type="EMBL" id="KAK8944473.1"/>
    </source>
</evidence>
<dbReference type="GO" id="GO:0050661">
    <property type="term" value="F:NADP binding"/>
    <property type="evidence" value="ECO:0007669"/>
    <property type="project" value="InterPro"/>
</dbReference>
<dbReference type="Gene3D" id="3.50.50.60">
    <property type="entry name" value="FAD/NAD(P)-binding domain"/>
    <property type="match status" value="1"/>
</dbReference>
<evidence type="ECO:0000256" key="3">
    <source>
        <dbReference type="ARBA" id="ARBA00022630"/>
    </source>
</evidence>
<evidence type="ECO:0000256" key="5">
    <source>
        <dbReference type="ARBA" id="ARBA00022857"/>
    </source>
</evidence>
<comment type="caution">
    <text evidence="10">The sequence shown here is derived from an EMBL/GenBank/DDBJ whole genome shotgun (WGS) entry which is preliminary data.</text>
</comment>
<evidence type="ECO:0000256" key="8">
    <source>
        <dbReference type="ARBA" id="ARBA00047707"/>
    </source>
</evidence>
<dbReference type="GO" id="GO:0050660">
    <property type="term" value="F:flavin adenine dinucleotide binding"/>
    <property type="evidence" value="ECO:0007669"/>
    <property type="project" value="InterPro"/>
</dbReference>
<dbReference type="InterPro" id="IPR036188">
    <property type="entry name" value="FAD/NAD-bd_sf"/>
</dbReference>
<reference evidence="10 11" key="1">
    <citation type="journal article" date="2022" name="Nat. Plants">
        <title>Genomes of leafy and leafless Platanthera orchids illuminate the evolution of mycoheterotrophy.</title>
        <authorList>
            <person name="Li M.H."/>
            <person name="Liu K.W."/>
            <person name="Li Z."/>
            <person name="Lu H.C."/>
            <person name="Ye Q.L."/>
            <person name="Zhang D."/>
            <person name="Wang J.Y."/>
            <person name="Li Y.F."/>
            <person name="Zhong Z.M."/>
            <person name="Liu X."/>
            <person name="Yu X."/>
            <person name="Liu D.K."/>
            <person name="Tu X.D."/>
            <person name="Liu B."/>
            <person name="Hao Y."/>
            <person name="Liao X.Y."/>
            <person name="Jiang Y.T."/>
            <person name="Sun W.H."/>
            <person name="Chen J."/>
            <person name="Chen Y.Q."/>
            <person name="Ai Y."/>
            <person name="Zhai J.W."/>
            <person name="Wu S.S."/>
            <person name="Zhou Z."/>
            <person name="Hsiao Y.Y."/>
            <person name="Wu W.L."/>
            <person name="Chen Y.Y."/>
            <person name="Lin Y.F."/>
            <person name="Hsu J.L."/>
            <person name="Li C.Y."/>
            <person name="Wang Z.W."/>
            <person name="Zhao X."/>
            <person name="Zhong W.Y."/>
            <person name="Ma X.K."/>
            <person name="Ma L."/>
            <person name="Huang J."/>
            <person name="Chen G.Z."/>
            <person name="Huang M.Z."/>
            <person name="Huang L."/>
            <person name="Peng D.H."/>
            <person name="Luo Y.B."/>
            <person name="Zou S.Q."/>
            <person name="Chen S.P."/>
            <person name="Lan S."/>
            <person name="Tsai W.C."/>
            <person name="Van de Peer Y."/>
            <person name="Liu Z.J."/>
        </authorList>
    </citation>
    <scope>NUCLEOTIDE SEQUENCE [LARGE SCALE GENOMIC DNA]</scope>
    <source>
        <strain evidence="10">Lor287</strain>
    </source>
</reference>
<evidence type="ECO:0000256" key="4">
    <source>
        <dbReference type="ARBA" id="ARBA00022827"/>
    </source>
</evidence>
<proteinExistence type="inferred from homology"/>
<evidence type="ECO:0000256" key="9">
    <source>
        <dbReference type="RuleBase" id="RU361177"/>
    </source>
</evidence>
<evidence type="ECO:0000256" key="6">
    <source>
        <dbReference type="ARBA" id="ARBA00023002"/>
    </source>
</evidence>
<evidence type="ECO:0000313" key="11">
    <source>
        <dbReference type="Proteomes" id="UP001418222"/>
    </source>
</evidence>
<dbReference type="PRINTS" id="PR00469">
    <property type="entry name" value="PNDRDTASEII"/>
</dbReference>
<comment type="similarity">
    <text evidence="2 9">Belongs to the FMO family.</text>
</comment>
<keyword evidence="4 9" id="KW-0274">FAD</keyword>
<organism evidence="10 11">
    <name type="scientific">Platanthera zijinensis</name>
    <dbReference type="NCBI Taxonomy" id="2320716"/>
    <lineage>
        <taxon>Eukaryota</taxon>
        <taxon>Viridiplantae</taxon>
        <taxon>Streptophyta</taxon>
        <taxon>Embryophyta</taxon>
        <taxon>Tracheophyta</taxon>
        <taxon>Spermatophyta</taxon>
        <taxon>Magnoliopsida</taxon>
        <taxon>Liliopsida</taxon>
        <taxon>Asparagales</taxon>
        <taxon>Orchidaceae</taxon>
        <taxon>Orchidoideae</taxon>
        <taxon>Orchideae</taxon>
        <taxon>Orchidinae</taxon>
        <taxon>Platanthera</taxon>
    </lineage>
</organism>
<accession>A0AAP0BM70</accession>
<sequence length="413" mass="45850">MSSTASVRHETIKRGSVWVNGPLIVGAGPSGLAVAACLKTQNVPFIILERAHCIASLWQNRTYDRLRLHLPKQFCHLPNLPFPGHFPQYPTRTQFVSYLESYAKRFGIKPRFGEAAIAGRYDGTCGMWRVSTGAGAEYICQWLVVATGENGERVVPEIEGLPEFGGEVVHASEYKSGAGYKGKKVLVVGCGNSGMEICLDLCQHNALPSMVVRDSVHVLPREVFGKSTFEMAVAMMNWLPLWLVDRILLILARLALGNTEKYGLKRPATGPFQLKKTKGKTPVLDIGTVEKIKSGKIKVVSGVNKFFHGEAELVDRRRLDVDAVILATGYRSNVHSWLQESEFFSKDGQTKTPFPDGWKGENGLYSVGFTRRGLSGVFSDAVRAAEDIGRIWKEERSQAKKFLAYRRRCNSQL</sequence>
<keyword evidence="6 9" id="KW-0560">Oxidoreductase</keyword>
<evidence type="ECO:0000256" key="7">
    <source>
        <dbReference type="ARBA" id="ARBA00023033"/>
    </source>
</evidence>
<dbReference type="InterPro" id="IPR020946">
    <property type="entry name" value="Flavin_mOase-like"/>
</dbReference>
<dbReference type="Pfam" id="PF00743">
    <property type="entry name" value="FMO-like"/>
    <property type="match status" value="1"/>
</dbReference>
<keyword evidence="7 9" id="KW-0503">Monooxygenase</keyword>
<evidence type="ECO:0000256" key="1">
    <source>
        <dbReference type="ARBA" id="ARBA00001974"/>
    </source>
</evidence>
<comment type="catalytic activity">
    <reaction evidence="8">
        <text>indole-3-pyruvate + NADPH + O2 + H(+) = (indol-3-yl)acetate + CO2 + NADP(+) + H2O</text>
        <dbReference type="Rhea" id="RHEA:34331"/>
        <dbReference type="ChEBI" id="CHEBI:15377"/>
        <dbReference type="ChEBI" id="CHEBI:15378"/>
        <dbReference type="ChEBI" id="CHEBI:15379"/>
        <dbReference type="ChEBI" id="CHEBI:16526"/>
        <dbReference type="ChEBI" id="CHEBI:17640"/>
        <dbReference type="ChEBI" id="CHEBI:30854"/>
        <dbReference type="ChEBI" id="CHEBI:57783"/>
        <dbReference type="ChEBI" id="CHEBI:58349"/>
        <dbReference type="EC" id="1.14.13.168"/>
    </reaction>
</comment>
<dbReference type="EC" id="1.-.-.-" evidence="9"/>
<comment type="cofactor">
    <cofactor evidence="1 9">
        <name>FAD</name>
        <dbReference type="ChEBI" id="CHEBI:57692"/>
    </cofactor>
</comment>
<gene>
    <name evidence="10" type="primary">YUC3</name>
    <name evidence="10" type="ORF">KSP39_PZI008217</name>
</gene>
<dbReference type="GO" id="GO:0103075">
    <property type="term" value="F:indole-3-pyruvate monooxygenase activity"/>
    <property type="evidence" value="ECO:0007669"/>
    <property type="project" value="UniProtKB-EC"/>
</dbReference>